<dbReference type="InterPro" id="IPR003607">
    <property type="entry name" value="HD/PDEase_dom"/>
</dbReference>
<dbReference type="Ensembl" id="ENSMCST00000013933.1">
    <property type="protein sequence ID" value="ENSMCSP00000013575.1"/>
    <property type="gene ID" value="ENSMCSG00000009635.1"/>
</dbReference>
<evidence type="ECO:0000256" key="2">
    <source>
        <dbReference type="ARBA" id="ARBA00038354"/>
    </source>
</evidence>
<sequence>MPTVERSPHYHPREPLSWPEAACPSVPPTTSALAAGVARILAHEAGVTDIVVLQAALLHDTVEDTDTTFSEIEEWFGVEVRRVVEEVTDDKTLPKAERKRLQVEQAPGCSRRAKLVKLADKLYNLRDLNRCTPQGWSAERVQEYFRWAARVVSGLRGTSAALEEALQRLFAERGVAT</sequence>
<comment type="similarity">
    <text evidence="2">Belongs to the MESH1 family.</text>
</comment>
<dbReference type="GO" id="GO:0008893">
    <property type="term" value="F:guanosine-3',5'-bis(diphosphate) 3'-diphosphatase activity"/>
    <property type="evidence" value="ECO:0007669"/>
    <property type="project" value="UniProtKB-EC"/>
</dbReference>
<dbReference type="OrthoDB" id="430679at2759"/>
<dbReference type="CDD" id="cd00077">
    <property type="entry name" value="HDc"/>
    <property type="match status" value="1"/>
</dbReference>
<dbReference type="PANTHER" id="PTHR46246:SF1">
    <property type="entry name" value="GUANOSINE-3',5'-BIS(DIPHOSPHATE) 3'-PYROPHOSPHOHYDROLASE MESH1"/>
    <property type="match status" value="1"/>
</dbReference>
<evidence type="ECO:0000313" key="7">
    <source>
        <dbReference type="Proteomes" id="UP000694560"/>
    </source>
</evidence>
<dbReference type="Gene3D" id="1.10.3210.10">
    <property type="entry name" value="Hypothetical protein af1432"/>
    <property type="match status" value="1"/>
</dbReference>
<dbReference type="AlphaFoldDB" id="A0A8C5TV83"/>
<evidence type="ECO:0000256" key="4">
    <source>
        <dbReference type="ARBA" id="ARBA00041464"/>
    </source>
</evidence>
<evidence type="ECO:0000256" key="5">
    <source>
        <dbReference type="ARBA" id="ARBA00041770"/>
    </source>
</evidence>
<evidence type="ECO:0000256" key="1">
    <source>
        <dbReference type="ARBA" id="ARBA00037781"/>
    </source>
</evidence>
<dbReference type="SUPFAM" id="SSF109604">
    <property type="entry name" value="HD-domain/PDEase-like"/>
    <property type="match status" value="1"/>
</dbReference>
<reference evidence="6" key="1">
    <citation type="submission" date="2025-08" db="UniProtKB">
        <authorList>
            <consortium name="Ensembl"/>
        </authorList>
    </citation>
    <scope>IDENTIFICATION</scope>
</reference>
<comment type="function">
    <text evidence="1">ppGpp hydrolyzing enzyme involved in starvation response.</text>
</comment>
<dbReference type="GO" id="GO:0046872">
    <property type="term" value="F:metal ion binding"/>
    <property type="evidence" value="ECO:0007669"/>
    <property type="project" value="UniProtKB-KW"/>
</dbReference>
<accession>A0A8C5TV83</accession>
<protein>
    <recommendedName>
        <fullName evidence="3">Guanosine-3',5'-bis(diphosphate) 3'-pyrophosphohydrolase MESH1</fullName>
    </recommendedName>
    <alternativeName>
        <fullName evidence="4">Metazoan SpoT homolog 1</fullName>
    </alternativeName>
    <alternativeName>
        <fullName evidence="5">Penta-phosphate guanosine-3'-pyrophosphohydrolase</fullName>
    </alternativeName>
</protein>
<organism evidence="6 7">
    <name type="scientific">Malurus cyaneus samueli</name>
    <dbReference type="NCBI Taxonomy" id="2593467"/>
    <lineage>
        <taxon>Eukaryota</taxon>
        <taxon>Metazoa</taxon>
        <taxon>Chordata</taxon>
        <taxon>Craniata</taxon>
        <taxon>Vertebrata</taxon>
        <taxon>Euteleostomi</taxon>
        <taxon>Archelosauria</taxon>
        <taxon>Archosauria</taxon>
        <taxon>Dinosauria</taxon>
        <taxon>Saurischia</taxon>
        <taxon>Theropoda</taxon>
        <taxon>Coelurosauria</taxon>
        <taxon>Aves</taxon>
        <taxon>Neognathae</taxon>
        <taxon>Neoaves</taxon>
        <taxon>Telluraves</taxon>
        <taxon>Australaves</taxon>
        <taxon>Passeriformes</taxon>
        <taxon>Meliphagoidea</taxon>
        <taxon>Maluridae</taxon>
        <taxon>Malurus</taxon>
    </lineage>
</organism>
<keyword evidence="7" id="KW-1185">Reference proteome</keyword>
<dbReference type="Proteomes" id="UP000694560">
    <property type="component" value="Unplaced"/>
</dbReference>
<name>A0A8C5TV83_9PASS</name>
<reference evidence="6" key="2">
    <citation type="submission" date="2025-09" db="UniProtKB">
        <authorList>
            <consortium name="Ensembl"/>
        </authorList>
    </citation>
    <scope>IDENTIFICATION</scope>
</reference>
<evidence type="ECO:0000313" key="6">
    <source>
        <dbReference type="Ensembl" id="ENSMCSP00000013575.1"/>
    </source>
</evidence>
<proteinExistence type="inferred from homology"/>
<dbReference type="InterPro" id="IPR052194">
    <property type="entry name" value="MESH1"/>
</dbReference>
<dbReference type="PANTHER" id="PTHR46246">
    <property type="entry name" value="GUANOSINE-3',5'-BIS(DIPHOSPHATE) 3'-PYROPHOSPHOHYDROLASE MESH1"/>
    <property type="match status" value="1"/>
</dbReference>
<evidence type="ECO:0000256" key="3">
    <source>
        <dbReference type="ARBA" id="ARBA00040793"/>
    </source>
</evidence>
<dbReference type="Pfam" id="PF13328">
    <property type="entry name" value="HD_4"/>
    <property type="match status" value="1"/>
</dbReference>